<organism evidence="1 2">
    <name type="scientific">Rhizobium laguerreae</name>
    <dbReference type="NCBI Taxonomy" id="1076926"/>
    <lineage>
        <taxon>Bacteria</taxon>
        <taxon>Pseudomonadati</taxon>
        <taxon>Pseudomonadota</taxon>
        <taxon>Alphaproteobacteria</taxon>
        <taxon>Hyphomicrobiales</taxon>
        <taxon>Rhizobiaceae</taxon>
        <taxon>Rhizobium/Agrobacterium group</taxon>
        <taxon>Rhizobium</taxon>
    </lineage>
</organism>
<keyword evidence="2" id="KW-1185">Reference proteome</keyword>
<evidence type="ECO:0000313" key="2">
    <source>
        <dbReference type="Proteomes" id="UP000542811"/>
    </source>
</evidence>
<comment type="caution">
    <text evidence="1">The sequence shown here is derived from an EMBL/GenBank/DDBJ whole genome shotgun (WGS) entry which is preliminary data.</text>
</comment>
<gene>
    <name evidence="1" type="ORF">FHS25_007016</name>
</gene>
<evidence type="ECO:0008006" key="3">
    <source>
        <dbReference type="Google" id="ProtNLM"/>
    </source>
</evidence>
<dbReference type="EMBL" id="JACHXX010000018">
    <property type="protein sequence ID" value="MBB3166499.1"/>
    <property type="molecule type" value="Genomic_DNA"/>
</dbReference>
<reference evidence="1 2" key="1">
    <citation type="submission" date="2020-08" db="EMBL/GenBank/DDBJ databases">
        <title>Genomic Encyclopedia of Type Strains, Phase III (KMG-III): the genomes of soil and plant-associated and newly described type strains.</title>
        <authorList>
            <person name="Whitman W."/>
        </authorList>
    </citation>
    <scope>NUCLEOTIDE SEQUENCE [LARGE SCALE GENOMIC DNA]</scope>
    <source>
        <strain evidence="1 2">CECT 8280</strain>
    </source>
</reference>
<sequence length="39" mass="4158">MSGAILLGQDISSRRLEICNEAGDVLLTVLFKDAIKPVA</sequence>
<protein>
    <recommendedName>
        <fullName evidence="3">IS110 family transposase</fullName>
    </recommendedName>
</protein>
<evidence type="ECO:0000313" key="1">
    <source>
        <dbReference type="EMBL" id="MBB3166499.1"/>
    </source>
</evidence>
<proteinExistence type="predicted"/>
<name>A0ABR6GJU8_9HYPH</name>
<dbReference type="Proteomes" id="UP000542811">
    <property type="component" value="Unassembled WGS sequence"/>
</dbReference>
<accession>A0ABR6GJU8</accession>